<evidence type="ECO:0000313" key="1">
    <source>
        <dbReference type="EMBL" id="NML69999.1"/>
    </source>
</evidence>
<dbReference type="Proteomes" id="UP000544054">
    <property type="component" value="Unassembled WGS sequence"/>
</dbReference>
<name>A0A7Y0AMF5_9FLAO</name>
<protein>
    <submittedName>
        <fullName evidence="1">Uncharacterized protein</fullName>
    </submittedName>
</protein>
<gene>
    <name evidence="1" type="ORF">HHL23_09320</name>
</gene>
<reference evidence="1 2" key="1">
    <citation type="submission" date="2020-04" db="EMBL/GenBank/DDBJ databases">
        <title>Chryseobacterium sp. RP-3-3 sp. nov., isolated from Jeju soil.</title>
        <authorList>
            <person name="Dahal R.H."/>
        </authorList>
    </citation>
    <scope>NUCLEOTIDE SEQUENCE [LARGE SCALE GENOMIC DNA]</scope>
    <source>
        <strain evidence="1 2">RP-3-3</strain>
    </source>
</reference>
<organism evidence="1 2">
    <name type="scientific">Chryseobacterium antibioticum</name>
    <dbReference type="NCBI Taxonomy" id="2728847"/>
    <lineage>
        <taxon>Bacteria</taxon>
        <taxon>Pseudomonadati</taxon>
        <taxon>Bacteroidota</taxon>
        <taxon>Flavobacteriia</taxon>
        <taxon>Flavobacteriales</taxon>
        <taxon>Weeksellaceae</taxon>
        <taxon>Chryseobacterium group</taxon>
        <taxon>Chryseobacterium</taxon>
    </lineage>
</organism>
<evidence type="ECO:0000313" key="2">
    <source>
        <dbReference type="Proteomes" id="UP000544054"/>
    </source>
</evidence>
<sequence length="81" mass="9450">MNLTIKDTVGLNEESVLILVNSLLQNRKPKDNSFDYGFETHGAIGLQVNYNQDYPIQVFQSNKRKSLKDRIEIKIERHYPI</sequence>
<dbReference type="AlphaFoldDB" id="A0A7Y0AMF5"/>
<dbReference type="EMBL" id="JABBGI010000010">
    <property type="protein sequence ID" value="NML69999.1"/>
    <property type="molecule type" value="Genomic_DNA"/>
</dbReference>
<comment type="caution">
    <text evidence="1">The sequence shown here is derived from an EMBL/GenBank/DDBJ whole genome shotgun (WGS) entry which is preliminary data.</text>
</comment>
<proteinExistence type="predicted"/>
<dbReference type="RefSeq" id="WP_169234538.1">
    <property type="nucleotide sequence ID" value="NZ_JABBGI010000010.1"/>
</dbReference>
<keyword evidence="2" id="KW-1185">Reference proteome</keyword>
<accession>A0A7Y0AMF5</accession>